<feature type="domain" description="SUN" evidence="5">
    <location>
        <begin position="407"/>
        <end position="592"/>
    </location>
</feature>
<proteinExistence type="predicted"/>
<sequence>MAAEMLLLYTGRWFLSLLTLFVLGNIVVELFGDVSIPGRVVGMLNANIREQGNKWGEWYDIGPADSTAASRIDAIVPEDEEENDDEDDDESVWRSPEIIIEKETDPILLAKARDAMISRRANLLEIEKLELTAMALRDGVERLEDTIRRWTMAYPDIDFGKEDVEGENETASGDKSYEKIAKIKSSIAGERDLLLEWEWALDAAGEALDLFHLGKIGPSILNGYLSKLSKASKVPFEAMILDATKIVVPGEGCRGMDYIPAEQFDEVDDDKEVLIVAGDIDVNALDPASDAPILLKDAQKAYEELLKLAQSKNELLPVDASFTFNSKKWVQEIFHEELHKKGLDEDPTSIEELHIPIATKNDTPSLSIHTNNVVYTARDAVIDIDRVLEREDADRTGNFDYASINNGARVLRRGPFATSYSLYETLPLLNRVLAYTKLRFYGHPPEVALRPTFPMHSRGQCWSFPDESASALTKRRVGRANDLVGSYGTLTVSLASAITVTEVIIEHIPPTISHDPTSAINEFRVLGFEDGGAFGDPWELGSFKFVNGPSIQAFLMTSNGQHVPRMKAISIAVDSNGGARYSCLYRVRVHGV</sequence>
<protein>
    <recommendedName>
        <fullName evidence="5">SUN domain-containing protein</fullName>
    </recommendedName>
</protein>
<dbReference type="Proteomes" id="UP001530315">
    <property type="component" value="Unassembled WGS sequence"/>
</dbReference>
<keyword evidence="4" id="KW-0472">Membrane</keyword>
<gene>
    <name evidence="6" type="ORF">ACHAW5_004444</name>
</gene>
<dbReference type="AlphaFoldDB" id="A0ABD3QJ24"/>
<keyword evidence="2" id="KW-0812">Transmembrane</keyword>
<dbReference type="EMBL" id="JALLAZ020000230">
    <property type="protein sequence ID" value="KAL3800077.1"/>
    <property type="molecule type" value="Genomic_DNA"/>
</dbReference>
<evidence type="ECO:0000256" key="2">
    <source>
        <dbReference type="ARBA" id="ARBA00022692"/>
    </source>
</evidence>
<evidence type="ECO:0000313" key="7">
    <source>
        <dbReference type="Proteomes" id="UP001530315"/>
    </source>
</evidence>
<dbReference type="Gene3D" id="2.60.120.260">
    <property type="entry name" value="Galactose-binding domain-like"/>
    <property type="match status" value="1"/>
</dbReference>
<keyword evidence="3" id="KW-1133">Transmembrane helix</keyword>
<accession>A0ABD3QJ24</accession>
<reference evidence="6 7" key="1">
    <citation type="submission" date="2024-10" db="EMBL/GenBank/DDBJ databases">
        <title>Updated reference genomes for cyclostephanoid diatoms.</title>
        <authorList>
            <person name="Roberts W.R."/>
            <person name="Alverson A.J."/>
        </authorList>
    </citation>
    <scope>NUCLEOTIDE SEQUENCE [LARGE SCALE GENOMIC DNA]</scope>
    <source>
        <strain evidence="6 7">AJA276-08</strain>
    </source>
</reference>
<keyword evidence="7" id="KW-1185">Reference proteome</keyword>
<evidence type="ECO:0000256" key="4">
    <source>
        <dbReference type="ARBA" id="ARBA00023136"/>
    </source>
</evidence>
<dbReference type="InterPro" id="IPR045119">
    <property type="entry name" value="SUN1-5"/>
</dbReference>
<evidence type="ECO:0000256" key="3">
    <source>
        <dbReference type="ARBA" id="ARBA00022989"/>
    </source>
</evidence>
<comment type="caution">
    <text evidence="6">The sequence shown here is derived from an EMBL/GenBank/DDBJ whole genome shotgun (WGS) entry which is preliminary data.</text>
</comment>
<dbReference type="PANTHER" id="PTHR12911">
    <property type="entry name" value="SAD1/UNC-84-LIKE PROTEIN-RELATED"/>
    <property type="match status" value="1"/>
</dbReference>
<dbReference type="PANTHER" id="PTHR12911:SF8">
    <property type="entry name" value="KLAROID PROTEIN-RELATED"/>
    <property type="match status" value="1"/>
</dbReference>
<organism evidence="6 7">
    <name type="scientific">Stephanodiscus triporus</name>
    <dbReference type="NCBI Taxonomy" id="2934178"/>
    <lineage>
        <taxon>Eukaryota</taxon>
        <taxon>Sar</taxon>
        <taxon>Stramenopiles</taxon>
        <taxon>Ochrophyta</taxon>
        <taxon>Bacillariophyta</taxon>
        <taxon>Coscinodiscophyceae</taxon>
        <taxon>Thalassiosirophycidae</taxon>
        <taxon>Stephanodiscales</taxon>
        <taxon>Stephanodiscaceae</taxon>
        <taxon>Stephanodiscus</taxon>
    </lineage>
</organism>
<dbReference type="InterPro" id="IPR012919">
    <property type="entry name" value="SUN_dom"/>
</dbReference>
<dbReference type="PROSITE" id="PS51469">
    <property type="entry name" value="SUN"/>
    <property type="match status" value="1"/>
</dbReference>
<evidence type="ECO:0000259" key="5">
    <source>
        <dbReference type="PROSITE" id="PS51469"/>
    </source>
</evidence>
<dbReference type="Pfam" id="PF07738">
    <property type="entry name" value="Sad1_UNC"/>
    <property type="match status" value="1"/>
</dbReference>
<evidence type="ECO:0000313" key="6">
    <source>
        <dbReference type="EMBL" id="KAL3800077.1"/>
    </source>
</evidence>
<name>A0ABD3QJ24_9STRA</name>
<comment type="subcellular location">
    <subcellularLocation>
        <location evidence="1">Membrane</location>
    </subcellularLocation>
</comment>
<evidence type="ECO:0000256" key="1">
    <source>
        <dbReference type="ARBA" id="ARBA00004370"/>
    </source>
</evidence>
<dbReference type="GO" id="GO:0005635">
    <property type="term" value="C:nuclear envelope"/>
    <property type="evidence" value="ECO:0007669"/>
    <property type="project" value="UniProtKB-ARBA"/>
</dbReference>
<dbReference type="GO" id="GO:0016020">
    <property type="term" value="C:membrane"/>
    <property type="evidence" value="ECO:0007669"/>
    <property type="project" value="UniProtKB-SubCell"/>
</dbReference>